<keyword evidence="3" id="KW-1185">Reference proteome</keyword>
<comment type="caution">
    <text evidence="2">The sequence shown here is derived from an EMBL/GenBank/DDBJ whole genome shotgun (WGS) entry which is preliminary data.</text>
</comment>
<dbReference type="InterPro" id="IPR006566">
    <property type="entry name" value="FBD"/>
</dbReference>
<dbReference type="SUPFAM" id="SSF52047">
    <property type="entry name" value="RNI-like"/>
    <property type="match status" value="1"/>
</dbReference>
<dbReference type="SMART" id="SM00579">
    <property type="entry name" value="FBD"/>
    <property type="match status" value="1"/>
</dbReference>
<dbReference type="Gene3D" id="3.80.10.10">
    <property type="entry name" value="Ribonuclease Inhibitor"/>
    <property type="match status" value="1"/>
</dbReference>
<dbReference type="AlphaFoldDB" id="A0A9R1WLJ6"/>
<feature type="domain" description="F-box" evidence="1">
    <location>
        <begin position="60"/>
        <end position="113"/>
    </location>
</feature>
<dbReference type="InterPro" id="IPR032675">
    <property type="entry name" value="LRR_dom_sf"/>
</dbReference>
<accession>A0A9R1WLJ6</accession>
<dbReference type="CDD" id="cd22160">
    <property type="entry name" value="F-box_AtFBL13-like"/>
    <property type="match status" value="1"/>
</dbReference>
<dbReference type="InterPro" id="IPR055357">
    <property type="entry name" value="LRR_At1g61320_AtMIF1"/>
</dbReference>
<dbReference type="SUPFAM" id="SSF81383">
    <property type="entry name" value="F-box domain"/>
    <property type="match status" value="1"/>
</dbReference>
<dbReference type="PANTHER" id="PTHR31639">
    <property type="entry name" value="F-BOX PROTEIN-LIKE"/>
    <property type="match status" value="1"/>
</dbReference>
<proteinExistence type="predicted"/>
<evidence type="ECO:0000313" key="2">
    <source>
        <dbReference type="EMBL" id="KAJ0224333.1"/>
    </source>
</evidence>
<dbReference type="SMART" id="SM00256">
    <property type="entry name" value="FBOX"/>
    <property type="match status" value="1"/>
</dbReference>
<dbReference type="EMBL" id="NBSK02000001">
    <property type="protein sequence ID" value="KAJ0224333.1"/>
    <property type="molecule type" value="Genomic_DNA"/>
</dbReference>
<dbReference type="Pfam" id="PF00646">
    <property type="entry name" value="F-box"/>
    <property type="match status" value="1"/>
</dbReference>
<dbReference type="Proteomes" id="UP000235145">
    <property type="component" value="Unassembled WGS sequence"/>
</dbReference>
<dbReference type="InterPro" id="IPR001810">
    <property type="entry name" value="F-box_dom"/>
</dbReference>
<protein>
    <recommendedName>
        <fullName evidence="1">F-box domain-containing protein</fullName>
    </recommendedName>
</protein>
<name>A0A9R1WLJ6_LACSA</name>
<sequence>MGEAINATRNLRIHQKDLFLLHILGFRDIGNSFSQALWSCFLPDLTTENHRVEVVTCAKEDIISSLPEHLIDLILERVPLEEAVRTSILSKKWRYRWTKMGALVFDEQFFNKYSKNGAFGRNGFIMIIYKVLILHKGHISKFLLDIPNINMFLDSFEEVDQWMLLLSRNGVKELILTNSSQCYKLPSYVFSCLELRKLELENCFFKPPDEFEGFVYLNDLELCNVDFGANLCGTEINLPQLKELSLFRCTNVYNFKIKATKLKNLIVFESPDSMVLHLLHNPCLMKVFMSFLKPIDEFVRDERKTLSIVLSNLPKIKSLYLDGLFFKVLIAEKLPKLLPCAISSLKHLCLLYYELSDLDQLHGALCLLRNSPNLESLSVRFVENEPQAIRYDVGPASDHLEAANCLDCTLEQLQTVEITYVEGSKPELLFIKLLLAHCPSLQKFTITTSGDLDAKKILDISKDVMRFPRASPKAEVVYLNSET</sequence>
<evidence type="ECO:0000313" key="3">
    <source>
        <dbReference type="Proteomes" id="UP000235145"/>
    </source>
</evidence>
<dbReference type="PROSITE" id="PS50181">
    <property type="entry name" value="FBOX"/>
    <property type="match status" value="1"/>
</dbReference>
<reference evidence="2 3" key="1">
    <citation type="journal article" date="2017" name="Nat. Commun.">
        <title>Genome assembly with in vitro proximity ligation data and whole-genome triplication in lettuce.</title>
        <authorList>
            <person name="Reyes-Chin-Wo S."/>
            <person name="Wang Z."/>
            <person name="Yang X."/>
            <person name="Kozik A."/>
            <person name="Arikit S."/>
            <person name="Song C."/>
            <person name="Xia L."/>
            <person name="Froenicke L."/>
            <person name="Lavelle D.O."/>
            <person name="Truco M.J."/>
            <person name="Xia R."/>
            <person name="Zhu S."/>
            <person name="Xu C."/>
            <person name="Xu H."/>
            <person name="Xu X."/>
            <person name="Cox K."/>
            <person name="Korf I."/>
            <person name="Meyers B.C."/>
            <person name="Michelmore R.W."/>
        </authorList>
    </citation>
    <scope>NUCLEOTIDE SEQUENCE [LARGE SCALE GENOMIC DNA]</scope>
    <source>
        <strain evidence="3">cv. Salinas</strain>
        <tissue evidence="2">Seedlings</tissue>
    </source>
</reference>
<evidence type="ECO:0000259" key="1">
    <source>
        <dbReference type="PROSITE" id="PS50181"/>
    </source>
</evidence>
<organism evidence="2 3">
    <name type="scientific">Lactuca sativa</name>
    <name type="common">Garden lettuce</name>
    <dbReference type="NCBI Taxonomy" id="4236"/>
    <lineage>
        <taxon>Eukaryota</taxon>
        <taxon>Viridiplantae</taxon>
        <taxon>Streptophyta</taxon>
        <taxon>Embryophyta</taxon>
        <taxon>Tracheophyta</taxon>
        <taxon>Spermatophyta</taxon>
        <taxon>Magnoliopsida</taxon>
        <taxon>eudicotyledons</taxon>
        <taxon>Gunneridae</taxon>
        <taxon>Pentapetalae</taxon>
        <taxon>asterids</taxon>
        <taxon>campanulids</taxon>
        <taxon>Asterales</taxon>
        <taxon>Asteraceae</taxon>
        <taxon>Cichorioideae</taxon>
        <taxon>Cichorieae</taxon>
        <taxon>Lactucinae</taxon>
        <taxon>Lactuca</taxon>
    </lineage>
</organism>
<dbReference type="PANTHER" id="PTHR31639:SF333">
    <property type="entry name" value="F-BOX DOMAIN, FBD DOMAIN, LEUCINE-RICH REPEAT DOMAIN, L DOMAIN-LIKE PROTEIN-RELATED"/>
    <property type="match status" value="1"/>
</dbReference>
<gene>
    <name evidence="2" type="ORF">LSAT_V11C100032270</name>
</gene>
<dbReference type="InterPro" id="IPR053781">
    <property type="entry name" value="F-box_AtFBL13-like"/>
</dbReference>
<dbReference type="InterPro" id="IPR036047">
    <property type="entry name" value="F-box-like_dom_sf"/>
</dbReference>
<dbReference type="Pfam" id="PF23622">
    <property type="entry name" value="LRR_At1g61320_AtMIF1"/>
    <property type="match status" value="1"/>
</dbReference>